<dbReference type="SUPFAM" id="SSF109854">
    <property type="entry name" value="DinB/YfiT-like putative metalloenzymes"/>
    <property type="match status" value="1"/>
</dbReference>
<dbReference type="InterPro" id="IPR007837">
    <property type="entry name" value="DinB"/>
</dbReference>
<dbReference type="Proteomes" id="UP000189761">
    <property type="component" value="Unassembled WGS sequence"/>
</dbReference>
<evidence type="ECO:0000256" key="2">
    <source>
        <dbReference type="ARBA" id="ARBA00022723"/>
    </source>
</evidence>
<accession>A0A8E2IDH0</accession>
<protein>
    <recommendedName>
        <fullName evidence="6">Damage-inducible protein DinB</fullName>
    </recommendedName>
</protein>
<dbReference type="Gene3D" id="1.20.120.450">
    <property type="entry name" value="dinb family like domain"/>
    <property type="match status" value="1"/>
</dbReference>
<evidence type="ECO:0000256" key="1">
    <source>
        <dbReference type="ARBA" id="ARBA00008635"/>
    </source>
</evidence>
<feature type="binding site" evidence="3">
    <location>
        <position position="130"/>
    </location>
    <ligand>
        <name>a divalent metal cation</name>
        <dbReference type="ChEBI" id="CHEBI:60240"/>
    </ligand>
</feature>
<keyword evidence="5" id="KW-1185">Reference proteome</keyword>
<dbReference type="EMBL" id="MTLA01000149">
    <property type="protein sequence ID" value="OOP67906.1"/>
    <property type="molecule type" value="Genomic_DNA"/>
</dbReference>
<feature type="binding site" evidence="3">
    <location>
        <position position="126"/>
    </location>
    <ligand>
        <name>a divalent metal cation</name>
        <dbReference type="ChEBI" id="CHEBI:60240"/>
    </ligand>
</feature>
<keyword evidence="2 3" id="KW-0479">Metal-binding</keyword>
<dbReference type="GO" id="GO:0046872">
    <property type="term" value="F:metal ion binding"/>
    <property type="evidence" value="ECO:0007669"/>
    <property type="project" value="UniProtKB-KW"/>
</dbReference>
<name>A0A8E2IDH0_9BACI</name>
<gene>
    <name evidence="4" type="ORF">BWZ43_13350</name>
</gene>
<sequence length="165" mass="18842">MYHNIDEFILEWKAESAATSRLLDVLTDESLQQSILPEYRTLGQIAWHLVWVIGSLSSDELQFKKPDGEERAPSSAKKIADEYKKVSQALVDAVETQWKDVDLQSSQEVNGEEWSKAKSLHLLVQHEVHHRGQLTVLMRQAGLRPPGIYGPTFDDWKDKGQTPYI</sequence>
<dbReference type="Pfam" id="PF05163">
    <property type="entry name" value="DinB"/>
    <property type="match status" value="1"/>
</dbReference>
<comment type="caution">
    <text evidence="4">The sequence shown here is derived from an EMBL/GenBank/DDBJ whole genome shotgun (WGS) entry which is preliminary data.</text>
</comment>
<feature type="binding site" evidence="3">
    <location>
        <position position="48"/>
    </location>
    <ligand>
        <name>a divalent metal cation</name>
        <dbReference type="ChEBI" id="CHEBI:60240"/>
    </ligand>
</feature>
<dbReference type="AlphaFoldDB" id="A0A8E2IDH0"/>
<evidence type="ECO:0000256" key="3">
    <source>
        <dbReference type="PIRSR" id="PIRSR607837-1"/>
    </source>
</evidence>
<evidence type="ECO:0000313" key="5">
    <source>
        <dbReference type="Proteomes" id="UP000189761"/>
    </source>
</evidence>
<evidence type="ECO:0008006" key="6">
    <source>
        <dbReference type="Google" id="ProtNLM"/>
    </source>
</evidence>
<dbReference type="RefSeq" id="WP_078110385.1">
    <property type="nucleotide sequence ID" value="NZ_CP065424.1"/>
</dbReference>
<reference evidence="4 5" key="1">
    <citation type="submission" date="2017-01" db="EMBL/GenBank/DDBJ databases">
        <title>Draft genome sequence of Bacillus oleronius.</title>
        <authorList>
            <person name="Allam M."/>
        </authorList>
    </citation>
    <scope>NUCLEOTIDE SEQUENCE [LARGE SCALE GENOMIC DNA]</scope>
    <source>
        <strain evidence="4 5">DSM 9356</strain>
    </source>
</reference>
<comment type="similarity">
    <text evidence="1">Belongs to the DinB family.</text>
</comment>
<evidence type="ECO:0000313" key="4">
    <source>
        <dbReference type="EMBL" id="OOP67906.1"/>
    </source>
</evidence>
<organism evidence="4 5">
    <name type="scientific">Heyndrickxia oleronia</name>
    <dbReference type="NCBI Taxonomy" id="38875"/>
    <lineage>
        <taxon>Bacteria</taxon>
        <taxon>Bacillati</taxon>
        <taxon>Bacillota</taxon>
        <taxon>Bacilli</taxon>
        <taxon>Bacillales</taxon>
        <taxon>Bacillaceae</taxon>
        <taxon>Heyndrickxia</taxon>
    </lineage>
</organism>
<proteinExistence type="inferred from homology"/>
<dbReference type="InterPro" id="IPR034660">
    <property type="entry name" value="DinB/YfiT-like"/>
</dbReference>